<accession>A0AAN8VVM1</accession>
<comment type="caution">
    <text evidence="1">The sequence shown here is derived from an EMBL/GenBank/DDBJ whole genome shotgun (WGS) entry which is preliminary data.</text>
</comment>
<evidence type="ECO:0000313" key="2">
    <source>
        <dbReference type="Proteomes" id="UP001370490"/>
    </source>
</evidence>
<dbReference type="Proteomes" id="UP001370490">
    <property type="component" value="Unassembled WGS sequence"/>
</dbReference>
<reference evidence="1 2" key="1">
    <citation type="submission" date="2023-12" db="EMBL/GenBank/DDBJ databases">
        <title>A high-quality genome assembly for Dillenia turbinata (Dilleniales).</title>
        <authorList>
            <person name="Chanderbali A."/>
        </authorList>
    </citation>
    <scope>NUCLEOTIDE SEQUENCE [LARGE SCALE GENOMIC DNA]</scope>
    <source>
        <strain evidence="1">LSX21</strain>
        <tissue evidence="1">Leaf</tissue>
    </source>
</reference>
<gene>
    <name evidence="1" type="ORF">RJ641_035103</name>
</gene>
<dbReference type="AlphaFoldDB" id="A0AAN8VVM1"/>
<organism evidence="1 2">
    <name type="scientific">Dillenia turbinata</name>
    <dbReference type="NCBI Taxonomy" id="194707"/>
    <lineage>
        <taxon>Eukaryota</taxon>
        <taxon>Viridiplantae</taxon>
        <taxon>Streptophyta</taxon>
        <taxon>Embryophyta</taxon>
        <taxon>Tracheophyta</taxon>
        <taxon>Spermatophyta</taxon>
        <taxon>Magnoliopsida</taxon>
        <taxon>eudicotyledons</taxon>
        <taxon>Gunneridae</taxon>
        <taxon>Pentapetalae</taxon>
        <taxon>Dilleniales</taxon>
        <taxon>Dilleniaceae</taxon>
        <taxon>Dillenia</taxon>
    </lineage>
</organism>
<keyword evidence="2" id="KW-1185">Reference proteome</keyword>
<proteinExistence type="predicted"/>
<evidence type="ECO:0000313" key="1">
    <source>
        <dbReference type="EMBL" id="KAK6934948.1"/>
    </source>
</evidence>
<sequence>MRDSSANCSTFEGNKCYLIANVQPCNVATRLQEFARFGMPEYCRHDQREIPQKIIRKTLGIVNDFTLK</sequence>
<name>A0AAN8VVM1_9MAGN</name>
<dbReference type="EMBL" id="JBAMMX010000008">
    <property type="protein sequence ID" value="KAK6934948.1"/>
    <property type="molecule type" value="Genomic_DNA"/>
</dbReference>
<protein>
    <submittedName>
        <fullName evidence="1">Uncharacterized protein</fullName>
    </submittedName>
</protein>